<keyword evidence="2" id="KW-1133">Transmembrane helix</keyword>
<evidence type="ECO:0000256" key="1">
    <source>
        <dbReference type="SAM" id="MobiDB-lite"/>
    </source>
</evidence>
<dbReference type="GO" id="GO:0015627">
    <property type="term" value="C:type II protein secretion system complex"/>
    <property type="evidence" value="ECO:0007669"/>
    <property type="project" value="TreeGrafter"/>
</dbReference>
<dbReference type="PANTHER" id="PTHR21180">
    <property type="entry name" value="ENDONUCLEASE/EXONUCLEASE/PHOSPHATASE FAMILY DOMAIN-CONTAINING PROTEIN 1"/>
    <property type="match status" value="1"/>
</dbReference>
<dbReference type="InterPro" id="IPR003583">
    <property type="entry name" value="Hlx-hairpin-Hlx_DNA-bd_motif"/>
</dbReference>
<organism evidence="4 5">
    <name type="scientific">Desulfosporosinus acididurans</name>
    <dbReference type="NCBI Taxonomy" id="476652"/>
    <lineage>
        <taxon>Bacteria</taxon>
        <taxon>Bacillati</taxon>
        <taxon>Bacillota</taxon>
        <taxon>Clostridia</taxon>
        <taxon>Eubacteriales</taxon>
        <taxon>Desulfitobacteriaceae</taxon>
        <taxon>Desulfosporosinus</taxon>
    </lineage>
</organism>
<keyword evidence="2" id="KW-0812">Transmembrane</keyword>
<protein>
    <submittedName>
        <fullName evidence="4">ComE operon protein 1</fullName>
    </submittedName>
</protein>
<proteinExistence type="predicted"/>
<sequence length="219" mass="22776">MERKLRKVWWFVLFVLVVLAIWKLFLPHGTNAYLQKSAANREIIVYVAGAVEAPGLVHLAPDARLDDALKQVHLLPEANLESMNPAERLKDGQKITVPYKNLSASLNGGVGTSSTGGSTENGSVTKGAGVVSGSGGAVSAGGMSTGKVSAGSAEGKININTAGVTELDKLPGVGPALAGRIVQYRTEHGLFSQPEDLQNVSGIGAKTYEKMAAQVTVGP</sequence>
<keyword evidence="2" id="KW-0472">Membrane</keyword>
<dbReference type="GO" id="GO:0003677">
    <property type="term" value="F:DNA binding"/>
    <property type="evidence" value="ECO:0007669"/>
    <property type="project" value="InterPro"/>
</dbReference>
<feature type="transmembrane region" description="Helical" evidence="2">
    <location>
        <begin position="7"/>
        <end position="26"/>
    </location>
</feature>
<dbReference type="SMART" id="SM00278">
    <property type="entry name" value="HhH1"/>
    <property type="match status" value="2"/>
</dbReference>
<dbReference type="GO" id="GO:0015628">
    <property type="term" value="P:protein secretion by the type II secretion system"/>
    <property type="evidence" value="ECO:0007669"/>
    <property type="project" value="TreeGrafter"/>
</dbReference>
<name>A0A0J1FRD5_9FIRM</name>
<gene>
    <name evidence="4" type="primary">comEA</name>
    <name evidence="4" type="ORF">DEAC_c20740</name>
</gene>
<dbReference type="PANTHER" id="PTHR21180:SF32">
    <property type="entry name" value="ENDONUCLEASE_EXONUCLEASE_PHOSPHATASE FAMILY DOMAIN-CONTAINING PROTEIN 1"/>
    <property type="match status" value="1"/>
</dbReference>
<dbReference type="STRING" id="476652.DEAC_c20740"/>
<reference evidence="4 5" key="1">
    <citation type="submission" date="2015-06" db="EMBL/GenBank/DDBJ databases">
        <title>Draft genome of the moderately acidophilic sulfate reducer Candidatus Desulfosporosinus acididurans strain M1.</title>
        <authorList>
            <person name="Poehlein A."/>
            <person name="Petzsch P."/>
            <person name="Johnson B.D."/>
            <person name="Schloemann M."/>
            <person name="Daniel R."/>
            <person name="Muehling M."/>
        </authorList>
    </citation>
    <scope>NUCLEOTIDE SEQUENCE [LARGE SCALE GENOMIC DNA]</scope>
    <source>
        <strain evidence="4 5">M1</strain>
    </source>
</reference>
<dbReference type="EMBL" id="LDZY01000006">
    <property type="protein sequence ID" value="KLU66035.1"/>
    <property type="molecule type" value="Genomic_DNA"/>
</dbReference>
<evidence type="ECO:0000256" key="2">
    <source>
        <dbReference type="SAM" id="Phobius"/>
    </source>
</evidence>
<dbReference type="PATRIC" id="fig|476652.3.peg.2147"/>
<evidence type="ECO:0000313" key="5">
    <source>
        <dbReference type="Proteomes" id="UP000036356"/>
    </source>
</evidence>
<feature type="region of interest" description="Disordered" evidence="1">
    <location>
        <begin position="108"/>
        <end position="128"/>
    </location>
</feature>
<dbReference type="GO" id="GO:0006281">
    <property type="term" value="P:DNA repair"/>
    <property type="evidence" value="ECO:0007669"/>
    <property type="project" value="InterPro"/>
</dbReference>
<comment type="caution">
    <text evidence="4">The sequence shown here is derived from an EMBL/GenBank/DDBJ whole genome shotgun (WGS) entry which is preliminary data.</text>
</comment>
<dbReference type="Proteomes" id="UP000036356">
    <property type="component" value="Unassembled WGS sequence"/>
</dbReference>
<accession>A0A0J1FRD5</accession>
<evidence type="ECO:0000313" key="4">
    <source>
        <dbReference type="EMBL" id="KLU66035.1"/>
    </source>
</evidence>
<feature type="domain" description="Helix-hairpin-helix DNA-binding motif class 1" evidence="3">
    <location>
        <begin position="165"/>
        <end position="184"/>
    </location>
</feature>
<dbReference type="RefSeq" id="WP_047809935.1">
    <property type="nucleotide sequence ID" value="NZ_LDZY01000006.1"/>
</dbReference>
<evidence type="ECO:0000259" key="3">
    <source>
        <dbReference type="SMART" id="SM00278"/>
    </source>
</evidence>
<dbReference type="InterPro" id="IPR010994">
    <property type="entry name" value="RuvA_2-like"/>
</dbReference>
<dbReference type="AlphaFoldDB" id="A0A0J1FRD5"/>
<dbReference type="InterPro" id="IPR004509">
    <property type="entry name" value="Competence_ComEA_HhH"/>
</dbReference>
<dbReference type="NCBIfam" id="TIGR00426">
    <property type="entry name" value="competence protein ComEA helix-hairpin-helix repeat region"/>
    <property type="match status" value="1"/>
</dbReference>
<feature type="domain" description="Helix-hairpin-helix DNA-binding motif class 1" evidence="3">
    <location>
        <begin position="195"/>
        <end position="214"/>
    </location>
</feature>
<dbReference type="Pfam" id="PF12836">
    <property type="entry name" value="HHH_3"/>
    <property type="match status" value="1"/>
</dbReference>
<keyword evidence="5" id="KW-1185">Reference proteome</keyword>
<dbReference type="Gene3D" id="1.10.150.320">
    <property type="entry name" value="Photosystem II 12 kDa extrinsic protein"/>
    <property type="match status" value="1"/>
</dbReference>
<feature type="compositionally biased region" description="Low complexity" evidence="1">
    <location>
        <begin position="112"/>
        <end position="128"/>
    </location>
</feature>
<dbReference type="SUPFAM" id="SSF47781">
    <property type="entry name" value="RuvA domain 2-like"/>
    <property type="match status" value="1"/>
</dbReference>
<dbReference type="InterPro" id="IPR051675">
    <property type="entry name" value="Endo/Exo/Phosphatase_dom_1"/>
</dbReference>